<dbReference type="SUPFAM" id="SSF46689">
    <property type="entry name" value="Homeodomain-like"/>
    <property type="match status" value="1"/>
</dbReference>
<dbReference type="InterPro" id="IPR001005">
    <property type="entry name" value="SANT/Myb"/>
</dbReference>
<dbReference type="Proteomes" id="UP001497444">
    <property type="component" value="Chromosome 12"/>
</dbReference>
<keyword evidence="8" id="KW-1185">Reference proteome</keyword>
<feature type="compositionally biased region" description="Basic and acidic residues" evidence="5">
    <location>
        <begin position="504"/>
        <end position="523"/>
    </location>
</feature>
<evidence type="ECO:0000256" key="2">
    <source>
        <dbReference type="ARBA" id="ARBA00023163"/>
    </source>
</evidence>
<dbReference type="PROSITE" id="PS51294">
    <property type="entry name" value="HTH_MYB"/>
    <property type="match status" value="1"/>
</dbReference>
<gene>
    <name evidence="7" type="ORF">CSSPJE1EN1_LOCUS4429</name>
</gene>
<evidence type="ECO:0000256" key="4">
    <source>
        <dbReference type="SAM" id="Coils"/>
    </source>
</evidence>
<name>A0ABP0VWS0_9BRYO</name>
<feature type="coiled-coil region" evidence="4">
    <location>
        <begin position="243"/>
        <end position="270"/>
    </location>
</feature>
<feature type="compositionally biased region" description="Polar residues" evidence="5">
    <location>
        <begin position="370"/>
        <end position="388"/>
    </location>
</feature>
<evidence type="ECO:0000256" key="3">
    <source>
        <dbReference type="ARBA" id="ARBA00023242"/>
    </source>
</evidence>
<keyword evidence="2" id="KW-0804">Transcription</keyword>
<feature type="region of interest" description="Disordered" evidence="5">
    <location>
        <begin position="500"/>
        <end position="523"/>
    </location>
</feature>
<dbReference type="Pfam" id="PF00249">
    <property type="entry name" value="Myb_DNA-binding"/>
    <property type="match status" value="1"/>
</dbReference>
<dbReference type="InterPro" id="IPR025756">
    <property type="entry name" value="Myb_CC_LHEQLE"/>
</dbReference>
<evidence type="ECO:0000256" key="5">
    <source>
        <dbReference type="SAM" id="MobiDB-lite"/>
    </source>
</evidence>
<proteinExistence type="predicted"/>
<feature type="region of interest" description="Disordered" evidence="5">
    <location>
        <begin position="536"/>
        <end position="563"/>
    </location>
</feature>
<evidence type="ECO:0000313" key="7">
    <source>
        <dbReference type="EMBL" id="CAK9258951.1"/>
    </source>
</evidence>
<reference evidence="7" key="1">
    <citation type="submission" date="2024-02" db="EMBL/GenBank/DDBJ databases">
        <authorList>
            <consortium name="ELIXIR-Norway"/>
            <consortium name="Elixir Norway"/>
        </authorList>
    </citation>
    <scope>NUCLEOTIDE SEQUENCE</scope>
</reference>
<feature type="domain" description="HTH myb-type" evidence="6">
    <location>
        <begin position="81"/>
        <end position="141"/>
    </location>
</feature>
<feature type="region of interest" description="Disordered" evidence="5">
    <location>
        <begin position="445"/>
        <end position="482"/>
    </location>
</feature>
<dbReference type="Pfam" id="PF14379">
    <property type="entry name" value="Myb_CC_LHEQLE"/>
    <property type="match status" value="1"/>
</dbReference>
<dbReference type="InterPro" id="IPR017930">
    <property type="entry name" value="Myb_dom"/>
</dbReference>
<dbReference type="PANTHER" id="PTHR31499">
    <property type="entry name" value="MYB FAMILY TRANSCRIPTION FACTOR PHL11"/>
    <property type="match status" value="1"/>
</dbReference>
<evidence type="ECO:0000313" key="8">
    <source>
        <dbReference type="Proteomes" id="UP001497444"/>
    </source>
</evidence>
<feature type="region of interest" description="Disordered" evidence="5">
    <location>
        <begin position="339"/>
        <end position="424"/>
    </location>
</feature>
<organism evidence="7 8">
    <name type="scientific">Sphagnum jensenii</name>
    <dbReference type="NCBI Taxonomy" id="128206"/>
    <lineage>
        <taxon>Eukaryota</taxon>
        <taxon>Viridiplantae</taxon>
        <taxon>Streptophyta</taxon>
        <taxon>Embryophyta</taxon>
        <taxon>Bryophyta</taxon>
        <taxon>Sphagnophytina</taxon>
        <taxon>Sphagnopsida</taxon>
        <taxon>Sphagnales</taxon>
        <taxon>Sphagnaceae</taxon>
        <taxon>Sphagnum</taxon>
    </lineage>
</organism>
<protein>
    <recommendedName>
        <fullName evidence="6">HTH myb-type domain-containing protein</fullName>
    </recommendedName>
</protein>
<dbReference type="InterPro" id="IPR046955">
    <property type="entry name" value="PHR1-like"/>
</dbReference>
<dbReference type="InterPro" id="IPR006447">
    <property type="entry name" value="Myb_dom_plants"/>
</dbReference>
<keyword evidence="3" id="KW-0539">Nucleus</keyword>
<keyword evidence="4" id="KW-0175">Coiled coil</keyword>
<dbReference type="NCBIfam" id="TIGR01557">
    <property type="entry name" value="myb_SHAQKYF"/>
    <property type="match status" value="1"/>
</dbReference>
<dbReference type="Gene3D" id="1.10.10.60">
    <property type="entry name" value="Homeodomain-like"/>
    <property type="match status" value="1"/>
</dbReference>
<accession>A0ABP0VWS0</accession>
<evidence type="ECO:0000259" key="6">
    <source>
        <dbReference type="PROSITE" id="PS51294"/>
    </source>
</evidence>
<feature type="compositionally biased region" description="Low complexity" evidence="5">
    <location>
        <begin position="456"/>
        <end position="469"/>
    </location>
</feature>
<dbReference type="EMBL" id="OZ020107">
    <property type="protein sequence ID" value="CAK9258951.1"/>
    <property type="molecule type" value="Genomic_DNA"/>
</dbReference>
<evidence type="ECO:0000256" key="1">
    <source>
        <dbReference type="ARBA" id="ARBA00023015"/>
    </source>
</evidence>
<dbReference type="PANTHER" id="PTHR31499:SF79">
    <property type="entry name" value="HTH MYB-TYPE DOMAIN-CONTAINING PROTEIN"/>
    <property type="match status" value="1"/>
</dbReference>
<feature type="compositionally biased region" description="Low complexity" evidence="5">
    <location>
        <begin position="389"/>
        <end position="403"/>
    </location>
</feature>
<keyword evidence="1" id="KW-0805">Transcription regulation</keyword>
<sequence length="563" mass="60299">MCRLLPSTESLAGTYTSLIRLIIFRRAAATTTAAAAAGSAEATMYQTKKFSPISSSFRTATNSAQISPAGAAAAGSSSAGSAAKQRLRWSPELHERFVEAVAQLGGPERATPKGVLRLMGVQGLTIYHVKSHLQKYRLAKYDPAAAAAAAVDSASADDDAAATAARGVTVDDASLVRNMQLEVQKRLHEQLEVQRHLQLRIAAQAKYLSKIVEEQQQQGSSTRPALRLAVAQGEKPSTEANTRDDIAANVVEEEEEAAEVEEAEVEEQQLPDLRLSLAAEEVQEELEEQEQGSAAVVPGASCSRDASSIVEQAVAAGDAASSRSPPSIKELHFEITRSAALAGFRNDQTSSAATPPPPPLQTHDDDQQWRPRQSAQGDIQLQYKNTGASASSTVFTSCSSSWTYSEPASSTHDESTDHAAPSLKRMRRFEDLYLQPPNMQQISFQGQTVKKEPSTQQQQQQQQQHQQQQEGSSTLVWPAAGLDQQGDAAVRISLNSLQSAAAGTDDHQAKTSHDLQADSEADHAVRQMFSRWEENSAAAAHKSSTSVTAAAIGNARRDSAGAH</sequence>
<dbReference type="InterPro" id="IPR009057">
    <property type="entry name" value="Homeodomain-like_sf"/>
</dbReference>